<accession>A0A062XKA7</accession>
<evidence type="ECO:0000256" key="1">
    <source>
        <dbReference type="ARBA" id="ARBA00022729"/>
    </source>
</evidence>
<sequence>MRPLAARVLAVFLAFQLSGCLSVQTQSQKGRRPEAGVAVVVFVDDAARRKGEPGPAGVLSELERREHGRWQPVFRSLAPRWSLTGLPPGRYRLRFPARLDEAGRVVPLSEKPKKFNLQAGEMVQVQAVLEHMPVALVVAGVVVVAVVAVALSKWLKDADLPEPPLPPPELVDVAFHLTWEWAAAYPEAADRAAPVVTSHFPAAGAQVPPGRLKLVWVFSERLSPTSLDPQKLRVLGERSGLIPGVASYDASRWWVVWESQTQVSGEKVHATLDADAVEDASGNELERAVSFSFWVR</sequence>
<protein>
    <recommendedName>
        <fullName evidence="2">SbsA Ig-like domain-containing protein</fullName>
    </recommendedName>
</protein>
<dbReference type="AlphaFoldDB" id="A0A062XKA7"/>
<name>A0A062XKA7_9BACT</name>
<dbReference type="RefSeq" id="WP_038050438.1">
    <property type="nucleotide sequence ID" value="NZ_JMFG01000037.1"/>
</dbReference>
<evidence type="ECO:0000313" key="4">
    <source>
        <dbReference type="Proteomes" id="UP000027284"/>
    </source>
</evidence>
<dbReference type="InterPro" id="IPR032812">
    <property type="entry name" value="SbsA_Ig"/>
</dbReference>
<dbReference type="Pfam" id="PF13205">
    <property type="entry name" value="Big_5"/>
    <property type="match status" value="1"/>
</dbReference>
<keyword evidence="1" id="KW-0732">Signal</keyword>
<evidence type="ECO:0000313" key="3">
    <source>
        <dbReference type="EMBL" id="KDA52952.1"/>
    </source>
</evidence>
<evidence type="ECO:0000259" key="2">
    <source>
        <dbReference type="Pfam" id="PF13205"/>
    </source>
</evidence>
<gene>
    <name evidence="3" type="ORF">EG19_08575</name>
</gene>
<proteinExistence type="predicted"/>
<reference evidence="3 4" key="1">
    <citation type="submission" date="2014-04" db="EMBL/GenBank/DDBJ databases">
        <title>The Genome Sequence of Thermoanaerobaculum aquaticum MP-01, The First Cultivated Group 23 Acidobacterium.</title>
        <authorList>
            <person name="Stamps B.W."/>
            <person name="Losey N.A."/>
            <person name="Lawson P.A."/>
            <person name="Stevenson B.S."/>
        </authorList>
    </citation>
    <scope>NUCLEOTIDE SEQUENCE [LARGE SCALE GENOMIC DNA]</scope>
    <source>
        <strain evidence="3 4">MP-01</strain>
    </source>
</reference>
<dbReference type="EMBL" id="JMFG01000037">
    <property type="protein sequence ID" value="KDA52952.1"/>
    <property type="molecule type" value="Genomic_DNA"/>
</dbReference>
<feature type="domain" description="SbsA Ig-like" evidence="2">
    <location>
        <begin position="190"/>
        <end position="293"/>
    </location>
</feature>
<keyword evidence="4" id="KW-1185">Reference proteome</keyword>
<organism evidence="3 4">
    <name type="scientific">Thermoanaerobaculum aquaticum</name>
    <dbReference type="NCBI Taxonomy" id="1312852"/>
    <lineage>
        <taxon>Bacteria</taxon>
        <taxon>Pseudomonadati</taxon>
        <taxon>Acidobacteriota</taxon>
        <taxon>Thermoanaerobaculia</taxon>
        <taxon>Thermoanaerobaculales</taxon>
        <taxon>Thermoanaerobaculaceae</taxon>
        <taxon>Thermoanaerobaculum</taxon>
    </lineage>
</organism>
<comment type="caution">
    <text evidence="3">The sequence shown here is derived from an EMBL/GenBank/DDBJ whole genome shotgun (WGS) entry which is preliminary data.</text>
</comment>
<dbReference type="STRING" id="1312852.EG19_08575"/>
<dbReference type="Proteomes" id="UP000027284">
    <property type="component" value="Unassembled WGS sequence"/>
</dbReference>